<evidence type="ECO:0000256" key="1">
    <source>
        <dbReference type="SAM" id="MobiDB-lite"/>
    </source>
</evidence>
<sequence>MATKNWSGRLARIDSAPLMTVYQVEAIIKQLQEYSEMENTEGVEDFTLPIGNTHSRLCVAAIRLAYGMDVDHLSYQQMLTRFENMSEVHEGDAYGLMIRCGPSVFIKAGISVMLSEENRQTSWDETIIQVAASMETRVKMIVLDSTSIHLRDTFRAVYQMGGIARAAQLLRDVNEDEATNGKDLPPVAPFNVQPEGAAQGSNNKKRKRNLGSNYRGCYGCNSMEHRQYQCSVLKKKRANERKEGALSNDNRGQGSLPQGQPLFPPMQNMGVVGIWTCTPVSQGGQRRLLPGASPVVLSGPAVALGNPNGMSVIPPVATLATASVDQQ</sequence>
<protein>
    <submittedName>
        <fullName evidence="2">Uncharacterized protein</fullName>
    </submittedName>
</protein>
<evidence type="ECO:0000313" key="3">
    <source>
        <dbReference type="Proteomes" id="UP000054560"/>
    </source>
</evidence>
<dbReference type="EMBL" id="KQ241817">
    <property type="protein sequence ID" value="KNC83662.1"/>
    <property type="molecule type" value="Genomic_DNA"/>
</dbReference>
<evidence type="ECO:0000313" key="2">
    <source>
        <dbReference type="EMBL" id="KNC83662.1"/>
    </source>
</evidence>
<dbReference type="Proteomes" id="UP000054560">
    <property type="component" value="Unassembled WGS sequence"/>
</dbReference>
<accession>A0A0L0G3I0</accession>
<proteinExistence type="predicted"/>
<name>A0A0L0G3I0_9EUKA</name>
<dbReference type="AlphaFoldDB" id="A0A0L0G3I0"/>
<gene>
    <name evidence="2" type="ORF">SARC_04095</name>
</gene>
<organism evidence="2 3">
    <name type="scientific">Sphaeroforma arctica JP610</name>
    <dbReference type="NCBI Taxonomy" id="667725"/>
    <lineage>
        <taxon>Eukaryota</taxon>
        <taxon>Ichthyosporea</taxon>
        <taxon>Ichthyophonida</taxon>
        <taxon>Sphaeroforma</taxon>
    </lineage>
</organism>
<feature type="compositionally biased region" description="Polar residues" evidence="1">
    <location>
        <begin position="247"/>
        <end position="258"/>
    </location>
</feature>
<feature type="region of interest" description="Disordered" evidence="1">
    <location>
        <begin position="176"/>
        <end position="208"/>
    </location>
</feature>
<dbReference type="RefSeq" id="XP_014157564.1">
    <property type="nucleotide sequence ID" value="XM_014302089.1"/>
</dbReference>
<dbReference type="GeneID" id="25904599"/>
<reference evidence="2 3" key="1">
    <citation type="submission" date="2011-02" db="EMBL/GenBank/DDBJ databases">
        <title>The Genome Sequence of Sphaeroforma arctica JP610.</title>
        <authorList>
            <consortium name="The Broad Institute Genome Sequencing Platform"/>
            <person name="Russ C."/>
            <person name="Cuomo C."/>
            <person name="Young S.K."/>
            <person name="Zeng Q."/>
            <person name="Gargeya S."/>
            <person name="Alvarado L."/>
            <person name="Berlin A."/>
            <person name="Chapman S.B."/>
            <person name="Chen Z."/>
            <person name="Freedman E."/>
            <person name="Gellesch M."/>
            <person name="Goldberg J."/>
            <person name="Griggs A."/>
            <person name="Gujja S."/>
            <person name="Heilman E."/>
            <person name="Heiman D."/>
            <person name="Howarth C."/>
            <person name="Mehta T."/>
            <person name="Neiman D."/>
            <person name="Pearson M."/>
            <person name="Roberts A."/>
            <person name="Saif S."/>
            <person name="Shea T."/>
            <person name="Shenoy N."/>
            <person name="Sisk P."/>
            <person name="Stolte C."/>
            <person name="Sykes S."/>
            <person name="White J."/>
            <person name="Yandava C."/>
            <person name="Burger G."/>
            <person name="Gray M.W."/>
            <person name="Holland P.W.H."/>
            <person name="King N."/>
            <person name="Lang F.B.F."/>
            <person name="Roger A.J."/>
            <person name="Ruiz-Trillo I."/>
            <person name="Haas B."/>
            <person name="Nusbaum C."/>
            <person name="Birren B."/>
        </authorList>
    </citation>
    <scope>NUCLEOTIDE SEQUENCE [LARGE SCALE GENOMIC DNA]</scope>
    <source>
        <strain evidence="2 3">JP610</strain>
    </source>
</reference>
<feature type="region of interest" description="Disordered" evidence="1">
    <location>
        <begin position="239"/>
        <end position="258"/>
    </location>
</feature>
<keyword evidence="3" id="KW-1185">Reference proteome</keyword>